<feature type="coiled-coil region" evidence="1">
    <location>
        <begin position="571"/>
        <end position="647"/>
    </location>
</feature>
<feature type="compositionally biased region" description="Basic residues" evidence="2">
    <location>
        <begin position="147"/>
        <end position="158"/>
    </location>
</feature>
<protein>
    <submittedName>
        <fullName evidence="3">Uncharacterized protein</fullName>
    </submittedName>
</protein>
<feature type="compositionally biased region" description="Basic and acidic residues" evidence="2">
    <location>
        <begin position="49"/>
        <end position="58"/>
    </location>
</feature>
<organism evidence="3 4">
    <name type="scientific">Exocentrus adspersus</name>
    <dbReference type="NCBI Taxonomy" id="1586481"/>
    <lineage>
        <taxon>Eukaryota</taxon>
        <taxon>Metazoa</taxon>
        <taxon>Ecdysozoa</taxon>
        <taxon>Arthropoda</taxon>
        <taxon>Hexapoda</taxon>
        <taxon>Insecta</taxon>
        <taxon>Pterygota</taxon>
        <taxon>Neoptera</taxon>
        <taxon>Endopterygota</taxon>
        <taxon>Coleoptera</taxon>
        <taxon>Polyphaga</taxon>
        <taxon>Cucujiformia</taxon>
        <taxon>Chrysomeloidea</taxon>
        <taxon>Cerambycidae</taxon>
        <taxon>Lamiinae</taxon>
        <taxon>Acanthocinini</taxon>
        <taxon>Exocentrus</taxon>
    </lineage>
</organism>
<comment type="caution">
    <text evidence="3">The sequence shown here is derived from an EMBL/GenBank/DDBJ whole genome shotgun (WGS) entry which is preliminary data.</text>
</comment>
<evidence type="ECO:0000256" key="2">
    <source>
        <dbReference type="SAM" id="MobiDB-lite"/>
    </source>
</evidence>
<gene>
    <name evidence="3" type="ORF">NQ315_006522</name>
</gene>
<feature type="region of interest" description="Disordered" evidence="2">
    <location>
        <begin position="135"/>
        <end position="189"/>
    </location>
</feature>
<feature type="compositionally biased region" description="Polar residues" evidence="2">
    <location>
        <begin position="135"/>
        <end position="146"/>
    </location>
</feature>
<evidence type="ECO:0000313" key="3">
    <source>
        <dbReference type="EMBL" id="KAJ8919992.1"/>
    </source>
</evidence>
<feature type="region of interest" description="Disordered" evidence="2">
    <location>
        <begin position="254"/>
        <end position="326"/>
    </location>
</feature>
<dbReference type="AlphaFoldDB" id="A0AAV8W166"/>
<accession>A0AAV8W166</accession>
<feature type="compositionally biased region" description="Polar residues" evidence="2">
    <location>
        <begin position="539"/>
        <end position="555"/>
    </location>
</feature>
<sequence>MAETHCNTLKGQLDHMKLMYGVGRRSPKVRKISNISPPGGALSGSSTLDDGKENDCKPYPKRQNSNAISTDNTGAAVRTINNILNGITDSVNRLSELHVHISETPRSRKVRSTGVSPRKLQHQYLGLLEDSGNVEDTTGDVSYAQSHKSKATTRRRKDGKIINKKTVTSQQSIRRNNRAERKSRKASSVVDKNITAVMKKRVLHSLKSPIPSEHHNSGAGGFGSNPLTTILGLAAVPGQPHKLVEIYHNVAAKNSDSDEGNLQRSKTRRHGATQIKPHVNKSLVPPIDLPEKDGYQREEGEGDAPAIHLGSVHSGDPHDVDVDPLPAPRTELSCYSKNYELPTIASRMKQVAKSYLNSFTFKAIPFCAAISTSPSHNIGINIQQVMNIIKNRQPIKGISPTLAHNIGLAAERLNNRPLSALVSSIHSKTGYRMTPCPLSKTYFNYPQLQEMARGIPEETVEEVEEVEDEVDSPRNENHNNNRPVRGYGSEEPQRAGVGQPHQIRAVHLHTSKRGGVPAGGEQVQESRTAAHSEKHRASSESSKNCYHPNASSNTVKPRVTESETNPLQGREKNLKEVLTNLHDEFEILNKKYEDLANNASADDDDTLKELEKMEAELTKKEEEITMVMTLYKEVIALKQQIKSLKEKTSQASVNANPSNFKFKEYNNPQAAFHLTKLLRQIQHYQMRYKREFTGA</sequence>
<proteinExistence type="predicted"/>
<feature type="compositionally biased region" description="Basic and acidic residues" evidence="2">
    <location>
        <begin position="528"/>
        <end position="538"/>
    </location>
</feature>
<dbReference type="EMBL" id="JANEYG010000016">
    <property type="protein sequence ID" value="KAJ8919992.1"/>
    <property type="molecule type" value="Genomic_DNA"/>
</dbReference>
<feature type="region of interest" description="Disordered" evidence="2">
    <location>
        <begin position="461"/>
        <end position="499"/>
    </location>
</feature>
<keyword evidence="1" id="KW-0175">Coiled coil</keyword>
<feature type="compositionally biased region" description="Basic and acidic residues" evidence="2">
    <location>
        <begin position="289"/>
        <end position="299"/>
    </location>
</feature>
<feature type="region of interest" description="Disordered" evidence="2">
    <location>
        <begin position="30"/>
        <end position="69"/>
    </location>
</feature>
<reference evidence="3 4" key="1">
    <citation type="journal article" date="2023" name="Insect Mol. Biol.">
        <title>Genome sequencing provides insights into the evolution of gene families encoding plant cell wall-degrading enzymes in longhorned beetles.</title>
        <authorList>
            <person name="Shin N.R."/>
            <person name="Okamura Y."/>
            <person name="Kirsch R."/>
            <person name="Pauchet Y."/>
        </authorList>
    </citation>
    <scope>NUCLEOTIDE SEQUENCE [LARGE SCALE GENOMIC DNA]</scope>
    <source>
        <strain evidence="3">EAD_L_NR</strain>
    </source>
</reference>
<feature type="region of interest" description="Disordered" evidence="2">
    <location>
        <begin position="511"/>
        <end position="568"/>
    </location>
</feature>
<keyword evidence="4" id="KW-1185">Reference proteome</keyword>
<name>A0AAV8W166_9CUCU</name>
<evidence type="ECO:0000256" key="1">
    <source>
        <dbReference type="SAM" id="Coils"/>
    </source>
</evidence>
<dbReference type="Proteomes" id="UP001159042">
    <property type="component" value="Unassembled WGS sequence"/>
</dbReference>
<evidence type="ECO:0000313" key="4">
    <source>
        <dbReference type="Proteomes" id="UP001159042"/>
    </source>
</evidence>
<feature type="compositionally biased region" description="Acidic residues" evidence="2">
    <location>
        <begin position="461"/>
        <end position="470"/>
    </location>
</feature>
<feature type="compositionally biased region" description="Polar residues" evidence="2">
    <location>
        <begin position="165"/>
        <end position="174"/>
    </location>
</feature>